<dbReference type="Proteomes" id="UP000291562">
    <property type="component" value="Chromosome"/>
</dbReference>
<dbReference type="OrthoDB" id="5959671at2"/>
<dbReference type="KEGG" id="xbc:ELE36_00170"/>
<sequence length="162" mass="18096">MSDSTTQLVTSSPRLRKLLSGADVDPPAALWPRIVAAHALQLQQRRRRRWFASLAAAACLLIAMVLLPRFIDRTPNAAQSVDWKSMAQQLELRLQDLDNAQMGQAASLLPEQADLEALDHCLQAAYDHAAGNAELMSLWQRRYALLNTLLTVRSQQQVVTRI</sequence>
<dbReference type="RefSeq" id="WP_129831168.1">
    <property type="nucleotide sequence ID" value="NZ_CP035704.1"/>
</dbReference>
<name>A0A411HEM3_9GAMM</name>
<dbReference type="EMBL" id="CP035704">
    <property type="protein sequence ID" value="QBB68917.1"/>
    <property type="molecule type" value="Genomic_DNA"/>
</dbReference>
<protein>
    <submittedName>
        <fullName evidence="2">Uncharacterized protein</fullName>
    </submittedName>
</protein>
<accession>A0A411HEM3</accession>
<evidence type="ECO:0000256" key="1">
    <source>
        <dbReference type="SAM" id="Phobius"/>
    </source>
</evidence>
<keyword evidence="1" id="KW-1133">Transmembrane helix</keyword>
<keyword evidence="3" id="KW-1185">Reference proteome</keyword>
<proteinExistence type="predicted"/>
<keyword evidence="1" id="KW-0812">Transmembrane</keyword>
<gene>
    <name evidence="2" type="ORF">ELE36_00170</name>
</gene>
<feature type="transmembrane region" description="Helical" evidence="1">
    <location>
        <begin position="50"/>
        <end position="71"/>
    </location>
</feature>
<keyword evidence="1" id="KW-0472">Membrane</keyword>
<organism evidence="2 3">
    <name type="scientific">Pseudolysobacter antarcticus</name>
    <dbReference type="NCBI Taxonomy" id="2511995"/>
    <lineage>
        <taxon>Bacteria</taxon>
        <taxon>Pseudomonadati</taxon>
        <taxon>Pseudomonadota</taxon>
        <taxon>Gammaproteobacteria</taxon>
        <taxon>Lysobacterales</taxon>
        <taxon>Rhodanobacteraceae</taxon>
        <taxon>Pseudolysobacter</taxon>
    </lineage>
</organism>
<dbReference type="AlphaFoldDB" id="A0A411HEM3"/>
<evidence type="ECO:0000313" key="3">
    <source>
        <dbReference type="Proteomes" id="UP000291562"/>
    </source>
</evidence>
<reference evidence="2 3" key="1">
    <citation type="submission" date="2019-01" db="EMBL/GenBank/DDBJ databases">
        <title>Pseudolysobacter antarctica gen. nov., sp. nov., isolated from Fildes Peninsula, Antarctica.</title>
        <authorList>
            <person name="Wei Z."/>
            <person name="Peng F."/>
        </authorList>
    </citation>
    <scope>NUCLEOTIDE SEQUENCE [LARGE SCALE GENOMIC DNA]</scope>
    <source>
        <strain evidence="2 3">AQ6-296</strain>
    </source>
</reference>
<evidence type="ECO:0000313" key="2">
    <source>
        <dbReference type="EMBL" id="QBB68917.1"/>
    </source>
</evidence>